<dbReference type="RefSeq" id="WP_345368402.1">
    <property type="nucleotide sequence ID" value="NZ_BAABJX010000001.1"/>
</dbReference>
<evidence type="ECO:0000313" key="1">
    <source>
        <dbReference type="EMBL" id="GAA4820037.1"/>
    </source>
</evidence>
<gene>
    <name evidence="1" type="ORF">GCM10023331_00540</name>
</gene>
<comment type="caution">
    <text evidence="1">The sequence shown here is derived from an EMBL/GenBank/DDBJ whole genome shotgun (WGS) entry which is preliminary data.</text>
</comment>
<sequence>MVQHFDLHDIIMTYRALSDDRKEKYLNKIMKQLSKASEEVQEELIPELERYIEEEEEKSQLYGDNFNQWYA</sequence>
<accession>A0ABP9D0P4</accession>
<organism evidence="1 2">
    <name type="scientific">Algivirga pacifica</name>
    <dbReference type="NCBI Taxonomy" id="1162670"/>
    <lineage>
        <taxon>Bacteria</taxon>
        <taxon>Pseudomonadati</taxon>
        <taxon>Bacteroidota</taxon>
        <taxon>Cytophagia</taxon>
        <taxon>Cytophagales</taxon>
        <taxon>Flammeovirgaceae</taxon>
        <taxon>Algivirga</taxon>
    </lineage>
</organism>
<protein>
    <submittedName>
        <fullName evidence="1">Uncharacterized protein</fullName>
    </submittedName>
</protein>
<reference evidence="2" key="1">
    <citation type="journal article" date="2019" name="Int. J. Syst. Evol. Microbiol.">
        <title>The Global Catalogue of Microorganisms (GCM) 10K type strain sequencing project: providing services to taxonomists for standard genome sequencing and annotation.</title>
        <authorList>
            <consortium name="The Broad Institute Genomics Platform"/>
            <consortium name="The Broad Institute Genome Sequencing Center for Infectious Disease"/>
            <person name="Wu L."/>
            <person name="Ma J."/>
        </authorList>
    </citation>
    <scope>NUCLEOTIDE SEQUENCE [LARGE SCALE GENOMIC DNA]</scope>
    <source>
        <strain evidence="2">JCM 18326</strain>
    </source>
</reference>
<evidence type="ECO:0000313" key="2">
    <source>
        <dbReference type="Proteomes" id="UP001500298"/>
    </source>
</evidence>
<keyword evidence="2" id="KW-1185">Reference proteome</keyword>
<name>A0ABP9D0P4_9BACT</name>
<proteinExistence type="predicted"/>
<dbReference type="Proteomes" id="UP001500298">
    <property type="component" value="Unassembled WGS sequence"/>
</dbReference>
<dbReference type="EMBL" id="BAABJX010000001">
    <property type="protein sequence ID" value="GAA4820037.1"/>
    <property type="molecule type" value="Genomic_DNA"/>
</dbReference>